<evidence type="ECO:0000256" key="5">
    <source>
        <dbReference type="ARBA" id="ARBA00022692"/>
    </source>
</evidence>
<feature type="transmembrane region" description="Helical" evidence="8">
    <location>
        <begin position="9"/>
        <end position="26"/>
    </location>
</feature>
<gene>
    <name evidence="9" type="ORF">GJ654_19485</name>
</gene>
<name>A0A6N8DRX3_RHOAC</name>
<feature type="transmembrane region" description="Helical" evidence="8">
    <location>
        <begin position="267"/>
        <end position="287"/>
    </location>
</feature>
<dbReference type="InterPro" id="IPR002549">
    <property type="entry name" value="AI-2E-like"/>
</dbReference>
<organism evidence="9 10">
    <name type="scientific">Rhodoblastus acidophilus</name>
    <name type="common">Rhodopseudomonas acidophila</name>
    <dbReference type="NCBI Taxonomy" id="1074"/>
    <lineage>
        <taxon>Bacteria</taxon>
        <taxon>Pseudomonadati</taxon>
        <taxon>Pseudomonadota</taxon>
        <taxon>Alphaproteobacteria</taxon>
        <taxon>Hyphomicrobiales</taxon>
        <taxon>Rhodoblastaceae</taxon>
        <taxon>Rhodoblastus</taxon>
    </lineage>
</organism>
<dbReference type="GO" id="GO:0055085">
    <property type="term" value="P:transmembrane transport"/>
    <property type="evidence" value="ECO:0007669"/>
    <property type="project" value="TreeGrafter"/>
</dbReference>
<feature type="transmembrane region" description="Helical" evidence="8">
    <location>
        <begin position="32"/>
        <end position="50"/>
    </location>
</feature>
<evidence type="ECO:0000256" key="8">
    <source>
        <dbReference type="SAM" id="Phobius"/>
    </source>
</evidence>
<dbReference type="PANTHER" id="PTHR21716">
    <property type="entry name" value="TRANSMEMBRANE PROTEIN"/>
    <property type="match status" value="1"/>
</dbReference>
<comment type="caution">
    <text evidence="9">The sequence shown here is derived from an EMBL/GenBank/DDBJ whole genome shotgun (WGS) entry which is preliminary data.</text>
</comment>
<evidence type="ECO:0000256" key="4">
    <source>
        <dbReference type="ARBA" id="ARBA00022475"/>
    </source>
</evidence>
<evidence type="ECO:0000256" key="7">
    <source>
        <dbReference type="ARBA" id="ARBA00023136"/>
    </source>
</evidence>
<protein>
    <submittedName>
        <fullName evidence="9">AI-2E family transporter</fullName>
    </submittedName>
</protein>
<feature type="transmembrane region" description="Helical" evidence="8">
    <location>
        <begin position="62"/>
        <end position="84"/>
    </location>
</feature>
<dbReference type="Proteomes" id="UP000439113">
    <property type="component" value="Unassembled WGS sequence"/>
</dbReference>
<keyword evidence="6 8" id="KW-1133">Transmembrane helix</keyword>
<dbReference type="PANTHER" id="PTHR21716:SF53">
    <property type="entry name" value="PERMEASE PERM-RELATED"/>
    <property type="match status" value="1"/>
</dbReference>
<evidence type="ECO:0000256" key="3">
    <source>
        <dbReference type="ARBA" id="ARBA00022448"/>
    </source>
</evidence>
<feature type="transmembrane region" description="Helical" evidence="8">
    <location>
        <begin position="235"/>
        <end position="260"/>
    </location>
</feature>
<dbReference type="Pfam" id="PF01594">
    <property type="entry name" value="AI-2E_transport"/>
    <property type="match status" value="1"/>
</dbReference>
<sequence>MTMKPAHPALFWIVAVAAITCTVALLREALLPFFAGLILAYLVLPLVARLERMGVSRSVSSLALILLFGAIIVAVIILATPIVLSELTYLVEKLPGYFESFKTIASKGDHVWLSKMLGEGFANAQRSVNQLVQLAGESFGDFLTSLWSGGRAAFQVFSLAVVSPVIAFYLVRDWREIVRVIQEWAPAEHRQVFLTLAVEIDRTISGFIQGQALLCLALALYYAAALSLIGLNHAILIGVFAGLISFVPYLGSVAGIFMATCVAIAQFWPSLTPIIAAPAIFIVGQTIGDYVLSPYLIGQRIHLSPVWVLFALFAFGYLFGFLGLLVATPLAAAIGVVVRFAANAYFKTAPDAPP</sequence>
<evidence type="ECO:0000313" key="9">
    <source>
        <dbReference type="EMBL" id="MTV33167.1"/>
    </source>
</evidence>
<keyword evidence="5 8" id="KW-0812">Transmembrane</keyword>
<comment type="similarity">
    <text evidence="2">Belongs to the autoinducer-2 exporter (AI-2E) (TC 2.A.86) family.</text>
</comment>
<keyword evidence="4" id="KW-1003">Cell membrane</keyword>
<evidence type="ECO:0000256" key="6">
    <source>
        <dbReference type="ARBA" id="ARBA00022989"/>
    </source>
</evidence>
<feature type="transmembrane region" description="Helical" evidence="8">
    <location>
        <begin position="307"/>
        <end position="338"/>
    </location>
</feature>
<dbReference type="EMBL" id="WNKS01000028">
    <property type="protein sequence ID" value="MTV33167.1"/>
    <property type="molecule type" value="Genomic_DNA"/>
</dbReference>
<feature type="transmembrane region" description="Helical" evidence="8">
    <location>
        <begin position="212"/>
        <end position="229"/>
    </location>
</feature>
<reference evidence="9 10" key="1">
    <citation type="submission" date="2019-11" db="EMBL/GenBank/DDBJ databases">
        <title>Whole-genome sequence of a Rhodoblastus acidophilus DSM 142.</title>
        <authorList>
            <person name="Kyndt J.A."/>
            <person name="Meyer T.E."/>
        </authorList>
    </citation>
    <scope>NUCLEOTIDE SEQUENCE [LARGE SCALE GENOMIC DNA]</scope>
    <source>
        <strain evidence="9 10">DSM 142</strain>
    </source>
</reference>
<dbReference type="OrthoDB" id="5792512at2"/>
<keyword evidence="3" id="KW-0813">Transport</keyword>
<keyword evidence="7 8" id="KW-0472">Membrane</keyword>
<comment type="subcellular location">
    <subcellularLocation>
        <location evidence="1">Cell membrane</location>
        <topology evidence="1">Multi-pass membrane protein</topology>
    </subcellularLocation>
</comment>
<dbReference type="GO" id="GO:0005886">
    <property type="term" value="C:plasma membrane"/>
    <property type="evidence" value="ECO:0007669"/>
    <property type="project" value="UniProtKB-SubCell"/>
</dbReference>
<evidence type="ECO:0000256" key="1">
    <source>
        <dbReference type="ARBA" id="ARBA00004651"/>
    </source>
</evidence>
<proteinExistence type="inferred from homology"/>
<dbReference type="AlphaFoldDB" id="A0A6N8DRX3"/>
<feature type="transmembrane region" description="Helical" evidence="8">
    <location>
        <begin position="152"/>
        <end position="171"/>
    </location>
</feature>
<evidence type="ECO:0000256" key="2">
    <source>
        <dbReference type="ARBA" id="ARBA00009773"/>
    </source>
</evidence>
<accession>A0A6N8DRX3</accession>
<evidence type="ECO:0000313" key="10">
    <source>
        <dbReference type="Proteomes" id="UP000439113"/>
    </source>
</evidence>